<proteinExistence type="predicted"/>
<evidence type="ECO:0000313" key="3">
    <source>
        <dbReference type="Proteomes" id="UP001341840"/>
    </source>
</evidence>
<evidence type="ECO:0000256" key="1">
    <source>
        <dbReference type="SAM" id="MobiDB-lite"/>
    </source>
</evidence>
<gene>
    <name evidence="2" type="ORF">PIB30_079586</name>
</gene>
<comment type="caution">
    <text evidence="2">The sequence shown here is derived from an EMBL/GenBank/DDBJ whole genome shotgun (WGS) entry which is preliminary data.</text>
</comment>
<sequence length="122" mass="13430">MGEDDFKLYCNKLVSEALVLEMKYGLRPADQAAGNRVASKEGIKDPVWVRTKGTGRSNHAAGTSDPKKRHKCSNCRRLGHRRTHCHEATNRGTQDMPMHGSTAPRHNTSHIGSQVTARSVPA</sequence>
<protein>
    <submittedName>
        <fullName evidence="2">Uncharacterized protein</fullName>
    </submittedName>
</protein>
<feature type="compositionally biased region" description="Basic residues" evidence="1">
    <location>
        <begin position="67"/>
        <end position="84"/>
    </location>
</feature>
<reference evidence="2 3" key="1">
    <citation type="journal article" date="2023" name="Plants (Basel)">
        <title>Bridging the Gap: Combining Genomics and Transcriptomics Approaches to Understand Stylosanthes scabra, an Orphan Legume from the Brazilian Caatinga.</title>
        <authorList>
            <person name="Ferreira-Neto J.R.C."/>
            <person name="da Silva M.D."/>
            <person name="Binneck E."/>
            <person name="de Melo N.F."/>
            <person name="da Silva R.H."/>
            <person name="de Melo A.L.T.M."/>
            <person name="Pandolfi V."/>
            <person name="Bustamante F.O."/>
            <person name="Brasileiro-Vidal A.C."/>
            <person name="Benko-Iseppon A.M."/>
        </authorList>
    </citation>
    <scope>NUCLEOTIDE SEQUENCE [LARGE SCALE GENOMIC DNA]</scope>
    <source>
        <tissue evidence="2">Leaves</tissue>
    </source>
</reference>
<keyword evidence="3" id="KW-1185">Reference proteome</keyword>
<dbReference type="EMBL" id="JASCZI010121962">
    <property type="protein sequence ID" value="MED6163398.1"/>
    <property type="molecule type" value="Genomic_DNA"/>
</dbReference>
<organism evidence="2 3">
    <name type="scientific">Stylosanthes scabra</name>
    <dbReference type="NCBI Taxonomy" id="79078"/>
    <lineage>
        <taxon>Eukaryota</taxon>
        <taxon>Viridiplantae</taxon>
        <taxon>Streptophyta</taxon>
        <taxon>Embryophyta</taxon>
        <taxon>Tracheophyta</taxon>
        <taxon>Spermatophyta</taxon>
        <taxon>Magnoliopsida</taxon>
        <taxon>eudicotyledons</taxon>
        <taxon>Gunneridae</taxon>
        <taxon>Pentapetalae</taxon>
        <taxon>rosids</taxon>
        <taxon>fabids</taxon>
        <taxon>Fabales</taxon>
        <taxon>Fabaceae</taxon>
        <taxon>Papilionoideae</taxon>
        <taxon>50 kb inversion clade</taxon>
        <taxon>dalbergioids sensu lato</taxon>
        <taxon>Dalbergieae</taxon>
        <taxon>Pterocarpus clade</taxon>
        <taxon>Stylosanthes</taxon>
    </lineage>
</organism>
<feature type="region of interest" description="Disordered" evidence="1">
    <location>
        <begin position="50"/>
        <end position="122"/>
    </location>
</feature>
<accession>A0ABU6UUW4</accession>
<dbReference type="Proteomes" id="UP001341840">
    <property type="component" value="Unassembled WGS sequence"/>
</dbReference>
<name>A0ABU6UUW4_9FABA</name>
<evidence type="ECO:0000313" key="2">
    <source>
        <dbReference type="EMBL" id="MED6163398.1"/>
    </source>
</evidence>
<feature type="compositionally biased region" description="Polar residues" evidence="1">
    <location>
        <begin position="104"/>
        <end position="122"/>
    </location>
</feature>